<gene>
    <name evidence="1" type="ORF">KI688_001180</name>
</gene>
<dbReference type="AlphaFoldDB" id="A0A9P7Y5I1"/>
<dbReference type="InterPro" id="IPR011990">
    <property type="entry name" value="TPR-like_helical_dom_sf"/>
</dbReference>
<comment type="caution">
    <text evidence="1">The sequence shown here is derived from an EMBL/GenBank/DDBJ whole genome shotgun (WGS) entry which is preliminary data.</text>
</comment>
<evidence type="ECO:0000313" key="1">
    <source>
        <dbReference type="EMBL" id="KAG9073385.1"/>
    </source>
</evidence>
<accession>A0A9P7Y5I1</accession>
<dbReference type="OrthoDB" id="2384430at2759"/>
<evidence type="ECO:0008006" key="3">
    <source>
        <dbReference type="Google" id="ProtNLM"/>
    </source>
</evidence>
<dbReference type="Proteomes" id="UP000707451">
    <property type="component" value="Unassembled WGS sequence"/>
</dbReference>
<dbReference type="Pfam" id="PF08238">
    <property type="entry name" value="Sel1"/>
    <property type="match status" value="2"/>
</dbReference>
<dbReference type="EMBL" id="JAHRHY010000001">
    <property type="protein sequence ID" value="KAG9073385.1"/>
    <property type="molecule type" value="Genomic_DNA"/>
</dbReference>
<proteinExistence type="predicted"/>
<protein>
    <recommendedName>
        <fullName evidence="3">Sel1 repeat family protein</fullName>
    </recommendedName>
</protein>
<name>A0A9P7Y5I1_9FUNG</name>
<sequence>MSLEFTQTIINAGLGDKDAGTLYEESKGAPKLPWIGAIKRFNKEIQRVSAEWVISALWNVATELDIGHLYCYSLGTLQDYSLAMTWYFKADRRGSVVARYDVCQMFEIGQGNSQALEWYLRASNQGFAKA</sequence>
<organism evidence="1 2">
    <name type="scientific">Linnemannia hyalina</name>
    <dbReference type="NCBI Taxonomy" id="64524"/>
    <lineage>
        <taxon>Eukaryota</taxon>
        <taxon>Fungi</taxon>
        <taxon>Fungi incertae sedis</taxon>
        <taxon>Mucoromycota</taxon>
        <taxon>Mortierellomycotina</taxon>
        <taxon>Mortierellomycetes</taxon>
        <taxon>Mortierellales</taxon>
        <taxon>Mortierellaceae</taxon>
        <taxon>Linnemannia</taxon>
    </lineage>
</organism>
<dbReference type="Gene3D" id="1.25.40.10">
    <property type="entry name" value="Tetratricopeptide repeat domain"/>
    <property type="match status" value="1"/>
</dbReference>
<dbReference type="SUPFAM" id="SSF81901">
    <property type="entry name" value="HCP-like"/>
    <property type="match status" value="1"/>
</dbReference>
<dbReference type="InterPro" id="IPR006597">
    <property type="entry name" value="Sel1-like"/>
</dbReference>
<reference evidence="1" key="1">
    <citation type="submission" date="2021-06" db="EMBL/GenBank/DDBJ databases">
        <title>Genome Sequence of Mortierella hyaline Strain SCG-10, a Cold-Adapted, Nitrate-Reducing Fungus Isolated from Soil in Minnesota, USA.</title>
        <authorList>
            <person name="Aldossari N."/>
        </authorList>
    </citation>
    <scope>NUCLEOTIDE SEQUENCE</scope>
    <source>
        <strain evidence="1">SCG-10</strain>
    </source>
</reference>
<keyword evidence="2" id="KW-1185">Reference proteome</keyword>
<evidence type="ECO:0000313" key="2">
    <source>
        <dbReference type="Proteomes" id="UP000707451"/>
    </source>
</evidence>